<sequence length="84" mass="9372">MNTKSRTKKSIVNARMNLICYFLTLVVAFFTRKTLLDYLGTEFLGLTGPLGSLLSFLKLAELGIGSAIAYVLYKPLFECDESKI</sequence>
<keyword evidence="2" id="KW-0762">Sugar transport</keyword>
<reference evidence="2" key="1">
    <citation type="submission" date="2023-03" db="EMBL/GenBank/DDBJ databases">
        <title>DFI Biobank Strains.</title>
        <authorList>
            <person name="Mostad J."/>
            <person name="Paddock L."/>
            <person name="Medina S."/>
            <person name="Waligurski E."/>
            <person name="Barat B."/>
            <person name="Smith R."/>
            <person name="Burgo V."/>
            <person name="Metcalfe C."/>
            <person name="Woodson C."/>
            <person name="Sundararajan A."/>
            <person name="Ramaswamy R."/>
            <person name="Lin H."/>
            <person name="Pamer E.G."/>
        </authorList>
    </citation>
    <scope>NUCLEOTIDE SEQUENCE</scope>
    <source>
        <strain evidence="2">DFI.9.5</strain>
    </source>
</reference>
<comment type="caution">
    <text evidence="2">The sequence shown here is derived from an EMBL/GenBank/DDBJ whole genome shotgun (WGS) entry which is preliminary data.</text>
</comment>
<dbReference type="Proteomes" id="UP001221924">
    <property type="component" value="Unassembled WGS sequence"/>
</dbReference>
<evidence type="ECO:0000313" key="2">
    <source>
        <dbReference type="EMBL" id="MDE8698279.1"/>
    </source>
</evidence>
<keyword evidence="1" id="KW-0472">Membrane</keyword>
<organism evidence="2 3">
    <name type="scientific">Bacteroides cellulosilyticus</name>
    <dbReference type="NCBI Taxonomy" id="246787"/>
    <lineage>
        <taxon>Bacteria</taxon>
        <taxon>Pseudomonadati</taxon>
        <taxon>Bacteroidota</taxon>
        <taxon>Bacteroidia</taxon>
        <taxon>Bacteroidales</taxon>
        <taxon>Bacteroidaceae</taxon>
        <taxon>Bacteroides</taxon>
    </lineage>
</organism>
<evidence type="ECO:0000256" key="1">
    <source>
        <dbReference type="SAM" id="Phobius"/>
    </source>
</evidence>
<gene>
    <name evidence="2" type="ORF">PZH42_30535</name>
</gene>
<accession>A0AAW6M865</accession>
<keyword evidence="1" id="KW-1133">Transmembrane helix</keyword>
<protein>
    <submittedName>
        <fullName evidence="2">Sugar transporter</fullName>
    </submittedName>
</protein>
<dbReference type="EMBL" id="JARFID010000978">
    <property type="protein sequence ID" value="MDE8698279.1"/>
    <property type="molecule type" value="Genomic_DNA"/>
</dbReference>
<feature type="transmembrane region" description="Helical" evidence="1">
    <location>
        <begin position="50"/>
        <end position="73"/>
    </location>
</feature>
<feature type="transmembrane region" description="Helical" evidence="1">
    <location>
        <begin position="12"/>
        <end position="30"/>
    </location>
</feature>
<keyword evidence="2" id="KW-0813">Transport</keyword>
<proteinExistence type="predicted"/>
<feature type="non-terminal residue" evidence="2">
    <location>
        <position position="84"/>
    </location>
</feature>
<keyword evidence="1" id="KW-0812">Transmembrane</keyword>
<name>A0AAW6M865_9BACE</name>
<evidence type="ECO:0000313" key="3">
    <source>
        <dbReference type="Proteomes" id="UP001221924"/>
    </source>
</evidence>
<dbReference type="AlphaFoldDB" id="A0AAW6M865"/>